<dbReference type="RefSeq" id="WP_279967204.1">
    <property type="nucleotide sequence ID" value="NZ_CP122537.1"/>
</dbReference>
<dbReference type="InterPro" id="IPR012312">
    <property type="entry name" value="Hemerythrin-like"/>
</dbReference>
<dbReference type="Proteomes" id="UP001243420">
    <property type="component" value="Chromosome"/>
</dbReference>
<name>A0ABY8LFT1_9RHOB</name>
<protein>
    <submittedName>
        <fullName evidence="2">Hemerythrin domain-containing protein</fullName>
    </submittedName>
</protein>
<feature type="domain" description="Hemerythrin-like" evidence="1">
    <location>
        <begin position="38"/>
        <end position="172"/>
    </location>
</feature>
<evidence type="ECO:0000313" key="2">
    <source>
        <dbReference type="EMBL" id="WGH80155.1"/>
    </source>
</evidence>
<dbReference type="Pfam" id="PF01814">
    <property type="entry name" value="Hemerythrin"/>
    <property type="match status" value="1"/>
</dbReference>
<sequence>MTDALEDRTGLPDALKVLLAQHPREGWRAHPEFGPLTQFWLERHLGFRRVLDALQGDLRARIGGDLDPREHGRRLSRLGGILLNELHGHHSIEDHVYFPKMIPLAPGLERGFEILDADHHRLHEELDAFAEAANAVLRDAADGAPRMAEGLERMARFLDRHLTDEEDLVVPVILKVGEGRLG</sequence>
<reference evidence="2 3" key="1">
    <citation type="submission" date="2023-04" db="EMBL/GenBank/DDBJ databases">
        <title>Jannaschia ovalis sp. nov., a marine bacterium isolated from sea tidal flat.</title>
        <authorList>
            <person name="Kwon D.Y."/>
            <person name="Kim J.-J."/>
        </authorList>
    </citation>
    <scope>NUCLEOTIDE SEQUENCE [LARGE SCALE GENOMIC DNA]</scope>
    <source>
        <strain evidence="2 3">GRR-S6-38</strain>
    </source>
</reference>
<keyword evidence="3" id="KW-1185">Reference proteome</keyword>
<evidence type="ECO:0000259" key="1">
    <source>
        <dbReference type="Pfam" id="PF01814"/>
    </source>
</evidence>
<dbReference type="Gene3D" id="1.20.120.520">
    <property type="entry name" value="nmb1532 protein domain like"/>
    <property type="match status" value="1"/>
</dbReference>
<dbReference type="CDD" id="cd12108">
    <property type="entry name" value="Hr-like"/>
    <property type="match status" value="1"/>
</dbReference>
<accession>A0ABY8LFT1</accession>
<gene>
    <name evidence="2" type="ORF">P8627_07790</name>
</gene>
<proteinExistence type="predicted"/>
<organism evidence="2 3">
    <name type="scientific">Jannaschia ovalis</name>
    <dbReference type="NCBI Taxonomy" id="3038773"/>
    <lineage>
        <taxon>Bacteria</taxon>
        <taxon>Pseudomonadati</taxon>
        <taxon>Pseudomonadota</taxon>
        <taxon>Alphaproteobacteria</taxon>
        <taxon>Rhodobacterales</taxon>
        <taxon>Roseobacteraceae</taxon>
        <taxon>Jannaschia</taxon>
    </lineage>
</organism>
<evidence type="ECO:0000313" key="3">
    <source>
        <dbReference type="Proteomes" id="UP001243420"/>
    </source>
</evidence>
<dbReference type="EMBL" id="CP122537">
    <property type="protein sequence ID" value="WGH80155.1"/>
    <property type="molecule type" value="Genomic_DNA"/>
</dbReference>